<evidence type="ECO:0000313" key="1">
    <source>
        <dbReference type="EMBL" id="MYD91320.1"/>
    </source>
</evidence>
<protein>
    <submittedName>
        <fullName evidence="1">Nucleotidyl transferase AbiEii/AbiGii toxin family protein</fullName>
    </submittedName>
</protein>
<name>A0A6B1DU26_9CHLR</name>
<reference evidence="1" key="1">
    <citation type="submission" date="2019-09" db="EMBL/GenBank/DDBJ databases">
        <title>Characterisation of the sponge microbiome using genome-centric metagenomics.</title>
        <authorList>
            <person name="Engelberts J.P."/>
            <person name="Robbins S.J."/>
            <person name="De Goeij J.M."/>
            <person name="Aranda M."/>
            <person name="Bell S.C."/>
            <person name="Webster N.S."/>
        </authorList>
    </citation>
    <scope>NUCLEOTIDE SEQUENCE</scope>
    <source>
        <strain evidence="1">SB0662_bin_9</strain>
    </source>
</reference>
<dbReference type="AlphaFoldDB" id="A0A6B1DU26"/>
<sequence>MTTPRNVPASIRQRLLNQAKKDFRPFQELLLYFTMERFLYRLSQSKHADQFILKGALMLQVWCSLNPRPTKDIDLLGRTSLGVTDIVAQIRDILTVDVQPDGLVFHPNTIQTESITEDAQYEGTRIRFQATLCKAQIRAQIDIGFGDVVHPEPVTMDLPVILNLPAPRMLCYSQESAIAEKFEAMVKLDTLNSRMKDFYDIWLLSRQFNFDGPELAKAIGLTFKQRGTPLPRKVEALTKPFVDDKQPQWSGFHNRLQQKHVPASFADIVASIAEFLSPVIAAITSGSSGPTRWRAPGPWT</sequence>
<accession>A0A6B1DU26</accession>
<dbReference type="EMBL" id="VXPY01000094">
    <property type="protein sequence ID" value="MYD91320.1"/>
    <property type="molecule type" value="Genomic_DNA"/>
</dbReference>
<proteinExistence type="predicted"/>
<dbReference type="GO" id="GO:0016740">
    <property type="term" value="F:transferase activity"/>
    <property type="evidence" value="ECO:0007669"/>
    <property type="project" value="UniProtKB-KW"/>
</dbReference>
<organism evidence="1">
    <name type="scientific">Caldilineaceae bacterium SB0662_bin_9</name>
    <dbReference type="NCBI Taxonomy" id="2605258"/>
    <lineage>
        <taxon>Bacteria</taxon>
        <taxon>Bacillati</taxon>
        <taxon>Chloroflexota</taxon>
        <taxon>Caldilineae</taxon>
        <taxon>Caldilineales</taxon>
        <taxon>Caldilineaceae</taxon>
    </lineage>
</organism>
<gene>
    <name evidence="1" type="ORF">F4Y08_13445</name>
</gene>
<dbReference type="Pfam" id="PF08843">
    <property type="entry name" value="AbiEii"/>
    <property type="match status" value="1"/>
</dbReference>
<keyword evidence="1" id="KW-0808">Transferase</keyword>
<dbReference type="InterPro" id="IPR014942">
    <property type="entry name" value="AbiEii"/>
</dbReference>
<comment type="caution">
    <text evidence="1">The sequence shown here is derived from an EMBL/GenBank/DDBJ whole genome shotgun (WGS) entry which is preliminary data.</text>
</comment>